<evidence type="ECO:0000313" key="2">
    <source>
        <dbReference type="EMBL" id="OAX41877.1"/>
    </source>
</evidence>
<dbReference type="SUPFAM" id="SSF52047">
    <property type="entry name" value="RNI-like"/>
    <property type="match status" value="1"/>
</dbReference>
<dbReference type="InParanoid" id="A0A1B7NAG4"/>
<keyword evidence="3" id="KW-1185">Reference proteome</keyword>
<evidence type="ECO:0000313" key="3">
    <source>
        <dbReference type="Proteomes" id="UP000092154"/>
    </source>
</evidence>
<dbReference type="InterPro" id="IPR032675">
    <property type="entry name" value="LRR_dom_sf"/>
</dbReference>
<dbReference type="InterPro" id="IPR001810">
    <property type="entry name" value="F-box_dom"/>
</dbReference>
<feature type="domain" description="F-box" evidence="1">
    <location>
        <begin position="7"/>
        <end position="50"/>
    </location>
</feature>
<dbReference type="AlphaFoldDB" id="A0A1B7NAG4"/>
<protein>
    <recommendedName>
        <fullName evidence="1">F-box domain-containing protein</fullName>
    </recommendedName>
</protein>
<organism evidence="2 3">
    <name type="scientific">Rhizopogon vinicolor AM-OR11-026</name>
    <dbReference type="NCBI Taxonomy" id="1314800"/>
    <lineage>
        <taxon>Eukaryota</taxon>
        <taxon>Fungi</taxon>
        <taxon>Dikarya</taxon>
        <taxon>Basidiomycota</taxon>
        <taxon>Agaricomycotina</taxon>
        <taxon>Agaricomycetes</taxon>
        <taxon>Agaricomycetidae</taxon>
        <taxon>Boletales</taxon>
        <taxon>Suillineae</taxon>
        <taxon>Rhizopogonaceae</taxon>
        <taxon>Rhizopogon</taxon>
    </lineage>
</organism>
<sequence length="534" mass="59766">MHVCLFPTEILLDIFTTILKNPRSCATIAALARTCRTFKEPALDVLWHHVNGFKPLLSCLPEGVLKRTREGKLSLERPLIAKEWTVLSQYAHRIHSLTISSSELDQINDRVVQALIHMPSSALLPKLQSLQWLDDRESFFPLLCTLLLPTIRELTLRCGRLGPWAPSFATSALLGSLAARCPFVRLFNCGYKGDLEDSDAVCEAACNWRELAHLTTGVLDTQALAHLASLPSLKFLDFRSFNFVDDARLHAIPTFNGIEEVSISAPSHSLLIRCLKNVSFLCCRSAELRIDGSNSEVPLLPYDPMIPDLIVSISECFSSTLEQLNVNTDFDSSTLHEDALTAARFAFGFHAIAPLLPFSRLTQLSLNWLCTSYVDDDALKNMVQSWPRLEVFYFGTATRWLVPPSLTFIGLAHLIQHCRHLYRIAIPFRAFGIDTNSKPFSATIPNKNVTSLFVGLSPIDDAEAVACQLHALMPNLTDVGHWSWQDLGQPRQSVVAYDNGWNRVDDYLQVLTKSAKMREELKGSQKSPLPARRL</sequence>
<dbReference type="Pfam" id="PF12937">
    <property type="entry name" value="F-box-like"/>
    <property type="match status" value="1"/>
</dbReference>
<evidence type="ECO:0000259" key="1">
    <source>
        <dbReference type="Pfam" id="PF12937"/>
    </source>
</evidence>
<name>A0A1B7NAG4_9AGAM</name>
<dbReference type="Gene3D" id="3.80.10.10">
    <property type="entry name" value="Ribonuclease Inhibitor"/>
    <property type="match status" value="1"/>
</dbReference>
<reference evidence="2 3" key="1">
    <citation type="submission" date="2016-06" db="EMBL/GenBank/DDBJ databases">
        <title>Comparative genomics of the ectomycorrhizal sister species Rhizopogon vinicolor and Rhizopogon vesiculosus (Basidiomycota: Boletales) reveals a divergence of the mating type B locus.</title>
        <authorList>
            <consortium name="DOE Joint Genome Institute"/>
            <person name="Mujic A.B."/>
            <person name="Kuo A."/>
            <person name="Tritt A."/>
            <person name="Lipzen A."/>
            <person name="Chen C."/>
            <person name="Johnson J."/>
            <person name="Sharma A."/>
            <person name="Barry K."/>
            <person name="Grigoriev I.V."/>
            <person name="Spatafora J.W."/>
        </authorList>
    </citation>
    <scope>NUCLEOTIDE SEQUENCE [LARGE SCALE GENOMIC DNA]</scope>
    <source>
        <strain evidence="2 3">AM-OR11-026</strain>
    </source>
</reference>
<gene>
    <name evidence="2" type="ORF">K503DRAFT_767272</name>
</gene>
<proteinExistence type="predicted"/>
<dbReference type="EMBL" id="KV448169">
    <property type="protein sequence ID" value="OAX41877.1"/>
    <property type="molecule type" value="Genomic_DNA"/>
</dbReference>
<dbReference type="Proteomes" id="UP000092154">
    <property type="component" value="Unassembled WGS sequence"/>
</dbReference>
<accession>A0A1B7NAG4</accession>
<dbReference type="STRING" id="1314800.A0A1B7NAG4"/>
<dbReference type="OrthoDB" id="3543113at2759"/>